<dbReference type="NCBIfam" id="TIGR04141">
    <property type="entry name" value="TIGR04141 family sporadically distributed protein"/>
    <property type="match status" value="1"/>
</dbReference>
<accession>A0ABT5BX46</accession>
<dbReference type="RefSeq" id="WP_272095080.1">
    <property type="nucleotide sequence ID" value="NZ_JAQNDK010000001.1"/>
</dbReference>
<dbReference type="Proteomes" id="UP001217485">
    <property type="component" value="Unassembled WGS sequence"/>
</dbReference>
<keyword evidence="2" id="KW-1185">Reference proteome</keyword>
<evidence type="ECO:0000313" key="1">
    <source>
        <dbReference type="EMBL" id="MDC0678288.1"/>
    </source>
</evidence>
<gene>
    <name evidence="1" type="ORF">POL72_11130</name>
</gene>
<organism evidence="1 2">
    <name type="scientific">Sorangium atrum</name>
    <dbReference type="NCBI Taxonomy" id="2995308"/>
    <lineage>
        <taxon>Bacteria</taxon>
        <taxon>Pseudomonadati</taxon>
        <taxon>Myxococcota</taxon>
        <taxon>Polyangia</taxon>
        <taxon>Polyangiales</taxon>
        <taxon>Polyangiaceae</taxon>
        <taxon>Sorangium</taxon>
    </lineage>
</organism>
<name>A0ABT5BX46_9BACT</name>
<reference evidence="1 2" key="1">
    <citation type="submission" date="2023-01" db="EMBL/GenBank/DDBJ databases">
        <title>Minimal conservation of predation-associated metabolite biosynthetic gene clusters underscores biosynthetic potential of Myxococcota including descriptions for ten novel species: Archangium lansinium sp. nov., Myxococcus landrumus sp. nov., Nannocystis bai.</title>
        <authorList>
            <person name="Ahearne A."/>
            <person name="Stevens C."/>
            <person name="Dowd S."/>
        </authorList>
    </citation>
    <scope>NUCLEOTIDE SEQUENCE [LARGE SCALE GENOMIC DNA]</scope>
    <source>
        <strain evidence="1 2">WIWO2</strain>
    </source>
</reference>
<dbReference type="EMBL" id="JAQNDK010000001">
    <property type="protein sequence ID" value="MDC0678288.1"/>
    <property type="molecule type" value="Genomic_DNA"/>
</dbReference>
<dbReference type="InterPro" id="IPR026487">
    <property type="entry name" value="CHP04141"/>
</dbReference>
<sequence>MAAKKTATAAAKTTGVGAHRPKVQHLSVLLMKMGISSKGNALKEPQSVTSHAIDTKLLPNSSFYTETQRPKTPKWVDFVEEGLKGKLSIHGTTVSAVLFVETGGRCFAFTFGFGRNLLRPESIERDFGLKVVLNRVDPENLRSIDLKNFEALTIHTRRQTSRGSTLDTFGINTAQDLLRSVTGNPEDQRFAKRVAGSDGLALAATLTLQDLPQKCAQLLSAYNDTRYKQRFEFVDQLKSIRDPSMITKLDQALEQKLHTKDFTGIHLAPPEPQDWENVESFNYSFDRKQTFTDLDIDDYISVVGRPPTADELKKHVIGVTYKGSSHSVRKWTVRDSLVCEITINGQIFVLSSGDWFEVARDFADRILNRVKELTSSFSLPKAKLGEREASYNKRVANQKKYAHMDCKLNNTYGTPIEVCDLFTISKKFIHVKRNRVSATLSHLFAQGVVSAEAFASDERFRHELRRQLRSLDATFLSFIPAADARPIPSEYEVVYAIITKPDPKWPASLPFFSQLNLVNSSDRISRMGFRVSLVRIDAT</sequence>
<comment type="caution">
    <text evidence="1">The sequence shown here is derived from an EMBL/GenBank/DDBJ whole genome shotgun (WGS) entry which is preliminary data.</text>
</comment>
<proteinExistence type="predicted"/>
<evidence type="ECO:0000313" key="2">
    <source>
        <dbReference type="Proteomes" id="UP001217485"/>
    </source>
</evidence>
<dbReference type="Pfam" id="PF19614">
    <property type="entry name" value="DUF6119"/>
    <property type="match status" value="1"/>
</dbReference>
<protein>
    <submittedName>
        <fullName evidence="1">TIGR04141 family sporadically distributed protein</fullName>
    </submittedName>
</protein>